<comment type="caution">
    <text evidence="8">The sequence shown here is derived from an EMBL/GenBank/DDBJ whole genome shotgun (WGS) entry which is preliminary data.</text>
</comment>
<feature type="transmembrane region" description="Helical" evidence="7">
    <location>
        <begin position="293"/>
        <end position="312"/>
    </location>
</feature>
<dbReference type="Proteomes" id="UP000035058">
    <property type="component" value="Unassembled WGS sequence"/>
</dbReference>
<keyword evidence="5 7" id="KW-0472">Membrane</keyword>
<dbReference type="InterPro" id="IPR002549">
    <property type="entry name" value="AI-2E-like"/>
</dbReference>
<feature type="transmembrane region" description="Helical" evidence="7">
    <location>
        <begin position="198"/>
        <end position="221"/>
    </location>
</feature>
<feature type="transmembrane region" description="Helical" evidence="7">
    <location>
        <begin position="319"/>
        <end position="337"/>
    </location>
</feature>
<feature type="compositionally biased region" description="Basic and acidic residues" evidence="6">
    <location>
        <begin position="36"/>
        <end position="49"/>
    </location>
</feature>
<comment type="similarity">
    <text evidence="2">Belongs to the autoinducer-2 exporter (AI-2E) (TC 2.A.86) family.</text>
</comment>
<evidence type="ECO:0000313" key="9">
    <source>
        <dbReference type="Proteomes" id="UP000035058"/>
    </source>
</evidence>
<dbReference type="GO" id="GO:0055085">
    <property type="term" value="P:transmembrane transport"/>
    <property type="evidence" value="ECO:0007669"/>
    <property type="project" value="TreeGrafter"/>
</dbReference>
<feature type="transmembrane region" description="Helical" evidence="7">
    <location>
        <begin position="254"/>
        <end position="287"/>
    </location>
</feature>
<gene>
    <name evidence="8" type="ORF">GONAM_08_01180</name>
</gene>
<keyword evidence="4 7" id="KW-1133">Transmembrane helix</keyword>
<feature type="compositionally biased region" description="Basic and acidic residues" evidence="6">
    <location>
        <begin position="421"/>
        <end position="431"/>
    </location>
</feature>
<evidence type="ECO:0000256" key="3">
    <source>
        <dbReference type="ARBA" id="ARBA00022692"/>
    </source>
</evidence>
<dbReference type="AlphaFoldDB" id="K6VSZ5"/>
<feature type="region of interest" description="Disordered" evidence="6">
    <location>
        <begin position="397"/>
        <end position="431"/>
    </location>
</feature>
<feature type="transmembrane region" description="Helical" evidence="7">
    <location>
        <begin position="357"/>
        <end position="383"/>
    </location>
</feature>
<dbReference type="RefSeq" id="WP_006865594.1">
    <property type="nucleotide sequence ID" value="NZ_BAHE01000008.1"/>
</dbReference>
<dbReference type="PANTHER" id="PTHR21716:SF64">
    <property type="entry name" value="AI-2 TRANSPORT PROTEIN TQSA"/>
    <property type="match status" value="1"/>
</dbReference>
<evidence type="ECO:0000256" key="6">
    <source>
        <dbReference type="SAM" id="MobiDB-lite"/>
    </source>
</evidence>
<evidence type="ECO:0000256" key="7">
    <source>
        <dbReference type="SAM" id="Phobius"/>
    </source>
</evidence>
<protein>
    <recommendedName>
        <fullName evidence="10">AI-2E family transporter</fullName>
    </recommendedName>
</protein>
<dbReference type="Pfam" id="PF01594">
    <property type="entry name" value="AI-2E_transport"/>
    <property type="match status" value="1"/>
</dbReference>
<feature type="transmembrane region" description="Helical" evidence="7">
    <location>
        <begin position="119"/>
        <end position="145"/>
    </location>
</feature>
<feature type="transmembrane region" description="Helical" evidence="7">
    <location>
        <begin position="90"/>
        <end position="107"/>
    </location>
</feature>
<comment type="subcellular location">
    <subcellularLocation>
        <location evidence="1">Membrane</location>
        <topology evidence="1">Multi-pass membrane protein</topology>
    </subcellularLocation>
</comment>
<feature type="compositionally biased region" description="Basic and acidic residues" evidence="6">
    <location>
        <begin position="1"/>
        <end position="24"/>
    </location>
</feature>
<feature type="region of interest" description="Disordered" evidence="6">
    <location>
        <begin position="1"/>
        <end position="59"/>
    </location>
</feature>
<evidence type="ECO:0008006" key="10">
    <source>
        <dbReference type="Google" id="ProtNLM"/>
    </source>
</evidence>
<sequence>MPDHDQPAHDEPDRDKPADSDPGRGDAGPVRKASAHTRDRGSRDRRGRDTVTPTYRPDPPAWTLPRGTIVLLTIAGLVVAVAGIKAVASFAAPTFLALMLTVAVQPVPRWLRTKGFPGWAAFLTTVLLVYGILIGLFASLVFSVARLASILPEYDDKFDDIITNFQDFLTSHGVSQDKVHDMISHVDTSKVVNVVTELLSSTLSVASALVLVLALLLFMAADSVGFDDRMNHLRGMRPDIASAFGSFAQGTRSYLWVSTVFGLIVAVFDSIALALLTVPLPILWGLLSFITNYIPNIGFVIGLVPPALLALLDGGVTKMLIVIAVYSVINVVIQSVIQPKFVGDAVGLSTTLTFLSLIFWAWAIGPLGAILAVPLTLLAKALLIDIDPATRWADVLLSSSGAEPEPENPPAARTPEPPADDASRVTQRPES</sequence>
<reference evidence="8 9" key="1">
    <citation type="submission" date="2012-08" db="EMBL/GenBank/DDBJ databases">
        <title>Whole genome shotgun sequence of Gordonia namibiensis NBRC 108229.</title>
        <authorList>
            <person name="Isaki-Nakamura S."/>
            <person name="Hosoyama A."/>
            <person name="Tsuchikane K."/>
            <person name="Katsumata H."/>
            <person name="Baba S."/>
            <person name="Yamazaki S."/>
            <person name="Fujita N."/>
        </authorList>
    </citation>
    <scope>NUCLEOTIDE SEQUENCE [LARGE SCALE GENOMIC DNA]</scope>
    <source>
        <strain evidence="8 9">NBRC 108229</strain>
    </source>
</reference>
<feature type="transmembrane region" description="Helical" evidence="7">
    <location>
        <begin position="64"/>
        <end position="84"/>
    </location>
</feature>
<evidence type="ECO:0000256" key="1">
    <source>
        <dbReference type="ARBA" id="ARBA00004141"/>
    </source>
</evidence>
<keyword evidence="9" id="KW-1185">Reference proteome</keyword>
<proteinExistence type="inferred from homology"/>
<evidence type="ECO:0000256" key="5">
    <source>
        <dbReference type="ARBA" id="ARBA00023136"/>
    </source>
</evidence>
<dbReference type="PANTHER" id="PTHR21716">
    <property type="entry name" value="TRANSMEMBRANE PROTEIN"/>
    <property type="match status" value="1"/>
</dbReference>
<dbReference type="GO" id="GO:0016020">
    <property type="term" value="C:membrane"/>
    <property type="evidence" value="ECO:0007669"/>
    <property type="project" value="UniProtKB-SubCell"/>
</dbReference>
<evidence type="ECO:0000256" key="2">
    <source>
        <dbReference type="ARBA" id="ARBA00009773"/>
    </source>
</evidence>
<name>K6VSZ5_9ACTN</name>
<evidence type="ECO:0000313" key="8">
    <source>
        <dbReference type="EMBL" id="GAB99328.1"/>
    </source>
</evidence>
<accession>K6VSZ5</accession>
<organism evidence="8 9">
    <name type="scientific">Gordonia namibiensis NBRC 108229</name>
    <dbReference type="NCBI Taxonomy" id="1208314"/>
    <lineage>
        <taxon>Bacteria</taxon>
        <taxon>Bacillati</taxon>
        <taxon>Actinomycetota</taxon>
        <taxon>Actinomycetes</taxon>
        <taxon>Mycobacteriales</taxon>
        <taxon>Gordoniaceae</taxon>
        <taxon>Gordonia</taxon>
    </lineage>
</organism>
<keyword evidence="3 7" id="KW-0812">Transmembrane</keyword>
<dbReference type="EMBL" id="BAHE01000008">
    <property type="protein sequence ID" value="GAB99328.1"/>
    <property type="molecule type" value="Genomic_DNA"/>
</dbReference>
<evidence type="ECO:0000256" key="4">
    <source>
        <dbReference type="ARBA" id="ARBA00022989"/>
    </source>
</evidence>